<reference evidence="2" key="1">
    <citation type="submission" date="2020-01" db="EMBL/GenBank/DDBJ databases">
        <title>Development of genomics and gene disruption for Polysphondylium violaceum indicates a role for the polyketide synthase stlB in stalk morphogenesis.</title>
        <authorList>
            <person name="Narita B."/>
            <person name="Kawabe Y."/>
            <person name="Kin K."/>
            <person name="Saito T."/>
            <person name="Gibbs R."/>
            <person name="Kuspa A."/>
            <person name="Muzny D."/>
            <person name="Queller D."/>
            <person name="Richards S."/>
            <person name="Strassman J."/>
            <person name="Sucgang R."/>
            <person name="Worley K."/>
            <person name="Schaap P."/>
        </authorList>
    </citation>
    <scope>NUCLEOTIDE SEQUENCE</scope>
    <source>
        <strain evidence="2">QSvi11</strain>
    </source>
</reference>
<protein>
    <submittedName>
        <fullName evidence="2">Uncharacterized protein</fullName>
    </submittedName>
</protein>
<dbReference type="AlphaFoldDB" id="A0A8J4UY20"/>
<comment type="caution">
    <text evidence="2">The sequence shown here is derived from an EMBL/GenBank/DDBJ whole genome shotgun (WGS) entry which is preliminary data.</text>
</comment>
<name>A0A8J4UY20_9MYCE</name>
<evidence type="ECO:0000313" key="3">
    <source>
        <dbReference type="Proteomes" id="UP000695562"/>
    </source>
</evidence>
<organism evidence="2 3">
    <name type="scientific">Polysphondylium violaceum</name>
    <dbReference type="NCBI Taxonomy" id="133409"/>
    <lineage>
        <taxon>Eukaryota</taxon>
        <taxon>Amoebozoa</taxon>
        <taxon>Evosea</taxon>
        <taxon>Eumycetozoa</taxon>
        <taxon>Dictyostelia</taxon>
        <taxon>Dictyosteliales</taxon>
        <taxon>Dictyosteliaceae</taxon>
        <taxon>Polysphondylium</taxon>
    </lineage>
</organism>
<keyword evidence="1" id="KW-0472">Membrane</keyword>
<accession>A0A8J4UY20</accession>
<dbReference type="EMBL" id="AJWJ01000329">
    <property type="protein sequence ID" value="KAF2071895.1"/>
    <property type="molecule type" value="Genomic_DNA"/>
</dbReference>
<proteinExistence type="predicted"/>
<keyword evidence="1" id="KW-0812">Transmembrane</keyword>
<gene>
    <name evidence="2" type="ORF">CYY_006797</name>
</gene>
<sequence length="148" mass="16008">MDLDEQKHQTSQQIQHSNAPTLNQEFIKKKLTLSQLTPGPKYLIMHTPFSETTIKIQKARTKMFFIFTVTFIISILIKQKITVTFHTVGPPVNAVGPAVKTAVNDAIGPTVDVALMVALTGGPIEALTALITAGPTASFTAAIKTGHR</sequence>
<evidence type="ECO:0000313" key="2">
    <source>
        <dbReference type="EMBL" id="KAF2071895.1"/>
    </source>
</evidence>
<feature type="transmembrane region" description="Helical" evidence="1">
    <location>
        <begin position="63"/>
        <end position="81"/>
    </location>
</feature>
<evidence type="ECO:0000256" key="1">
    <source>
        <dbReference type="SAM" id="Phobius"/>
    </source>
</evidence>
<keyword evidence="1" id="KW-1133">Transmembrane helix</keyword>
<keyword evidence="3" id="KW-1185">Reference proteome</keyword>
<dbReference type="Proteomes" id="UP000695562">
    <property type="component" value="Unassembled WGS sequence"/>
</dbReference>